<evidence type="ECO:0000256" key="1">
    <source>
        <dbReference type="ARBA" id="ARBA00004196"/>
    </source>
</evidence>
<organism evidence="3">
    <name type="scientific">uncultured prokaryote</name>
    <dbReference type="NCBI Taxonomy" id="198431"/>
    <lineage>
        <taxon>unclassified sequences</taxon>
        <taxon>environmental samples</taxon>
    </lineage>
</organism>
<dbReference type="PANTHER" id="PTHR30386:SF19">
    <property type="entry name" value="MULTIDRUG EXPORT PROTEIN EMRA-RELATED"/>
    <property type="match status" value="1"/>
</dbReference>
<reference evidence="3" key="1">
    <citation type="journal article" date="2013" name="Appl. Environ. Microbiol.">
        <title>RubisCO Gene Clusters Found in a Metagenome Microarray from Acid Mine Drainage.</title>
        <authorList>
            <person name="Guo X."/>
            <person name="Yin H."/>
            <person name="Cong J."/>
            <person name="Dai Z."/>
            <person name="Liang Y."/>
            <person name="Liu X."/>
        </authorList>
    </citation>
    <scope>NUCLEOTIDE SEQUENCE</scope>
</reference>
<dbReference type="Pfam" id="PF25885">
    <property type="entry name" value="HH_EMRA"/>
    <property type="match status" value="1"/>
</dbReference>
<evidence type="ECO:0000259" key="2">
    <source>
        <dbReference type="Pfam" id="PF25885"/>
    </source>
</evidence>
<feature type="domain" description="Multidrug export protein EmrA/FarA alpha-helical hairpin" evidence="2">
    <location>
        <begin position="91"/>
        <end position="205"/>
    </location>
</feature>
<dbReference type="InterPro" id="IPR050739">
    <property type="entry name" value="MFP"/>
</dbReference>
<proteinExistence type="predicted"/>
<sequence>MNPTPKIKTRYRRLRTVAVLAVAAALMAYAYWDLFLSTTIRSDDAYVSGNIIPVQALVPGVVWKIEADNSMMVRAGQPLVEQDPNLLRARMDDSAAALAEAVRRIRSEIAQAAQSDHQLAALRLQRKKIADDLQRYALAEAGGAVSHQKVADTRADLAILDRRIAAAQGNYAKAQALVANTDTRNNPLVLQKRADFIERYIELRRSRVVAPVDGFVANRRAEAGQRVAAGQLLMNVVSLGDLWVTANIKETEMAGIRPGQPVRITSHRYGTPATYHGKVLGIEPAGGSTFSLFPPDNATGNYIHIVERVPVRISLDPKDLAGNPLRPGMSVHVAIDTAHGGASAPDSVLRSDVTAASSSYATRIYQTEMAAAEAAADRIIGAN</sequence>
<protein>
    <submittedName>
        <fullName evidence="3">Multidrug resistance protein A</fullName>
    </submittedName>
</protein>
<comment type="subcellular location">
    <subcellularLocation>
        <location evidence="1">Cell envelope</location>
    </subcellularLocation>
</comment>
<dbReference type="Gene3D" id="2.40.30.170">
    <property type="match status" value="1"/>
</dbReference>
<dbReference type="PANTHER" id="PTHR30386">
    <property type="entry name" value="MEMBRANE FUSION SUBUNIT OF EMRAB-TOLC MULTIDRUG EFFLUX PUMP"/>
    <property type="match status" value="1"/>
</dbReference>
<dbReference type="InterPro" id="IPR058633">
    <property type="entry name" value="EmrA/FarA_HH"/>
</dbReference>
<dbReference type="AlphaFoldDB" id="M1GMP4"/>
<dbReference type="EMBL" id="JQ815894">
    <property type="protein sequence ID" value="AGE14070.1"/>
    <property type="molecule type" value="Genomic_DNA"/>
</dbReference>
<dbReference type="SUPFAM" id="SSF111369">
    <property type="entry name" value="HlyD-like secretion proteins"/>
    <property type="match status" value="1"/>
</dbReference>
<name>M1GMP4_9ZZZZ</name>
<dbReference type="GO" id="GO:0055085">
    <property type="term" value="P:transmembrane transport"/>
    <property type="evidence" value="ECO:0007669"/>
    <property type="project" value="InterPro"/>
</dbReference>
<evidence type="ECO:0000313" key="3">
    <source>
        <dbReference type="EMBL" id="AGE14070.1"/>
    </source>
</evidence>
<accession>M1GMP4</accession>